<evidence type="ECO:0000313" key="4">
    <source>
        <dbReference type="Proteomes" id="UP000001887"/>
    </source>
</evidence>
<comment type="subunit">
    <text evidence="2">Interacts with ribosomal protein uL14 (rplN).</text>
</comment>
<evidence type="ECO:0000256" key="1">
    <source>
        <dbReference type="ARBA" id="ARBA00010574"/>
    </source>
</evidence>
<dbReference type="PANTHER" id="PTHR21043:SF0">
    <property type="entry name" value="MITOCHONDRIAL ASSEMBLY OF RIBOSOMAL LARGE SUBUNIT PROTEIN 1"/>
    <property type="match status" value="1"/>
</dbReference>
<comment type="function">
    <text evidence="2">Functions as a ribosomal silencing factor. Interacts with ribosomal protein uL14 (rplN), blocking formation of intersubunit bridge B8. Prevents association of the 30S and 50S ribosomal subunits and the formation of functional ribosomes, thus repressing translation.</text>
</comment>
<dbReference type="Gene3D" id="3.30.460.10">
    <property type="entry name" value="Beta Polymerase, domain 2"/>
    <property type="match status" value="1"/>
</dbReference>
<dbReference type="GO" id="GO:0090071">
    <property type="term" value="P:negative regulation of ribosome biogenesis"/>
    <property type="evidence" value="ECO:0007669"/>
    <property type="project" value="UniProtKB-UniRule"/>
</dbReference>
<dbReference type="eggNOG" id="COG0799">
    <property type="taxonomic scope" value="Bacteria"/>
</dbReference>
<proteinExistence type="inferred from homology"/>
<dbReference type="AlphaFoldDB" id="D2R8D5"/>
<dbReference type="GO" id="GO:0017148">
    <property type="term" value="P:negative regulation of translation"/>
    <property type="evidence" value="ECO:0007669"/>
    <property type="project" value="UniProtKB-UniRule"/>
</dbReference>
<dbReference type="GO" id="GO:0042256">
    <property type="term" value="P:cytosolic ribosome assembly"/>
    <property type="evidence" value="ECO:0007669"/>
    <property type="project" value="UniProtKB-UniRule"/>
</dbReference>
<name>D2R8D5_PIRSD</name>
<comment type="subcellular location">
    <subcellularLocation>
        <location evidence="2">Cytoplasm</location>
    </subcellularLocation>
</comment>
<dbReference type="KEGG" id="psl:Psta_1069"/>
<dbReference type="NCBIfam" id="TIGR00090">
    <property type="entry name" value="rsfS_iojap_ybeB"/>
    <property type="match status" value="1"/>
</dbReference>
<dbReference type="STRING" id="530564.Psta_1069"/>
<dbReference type="Pfam" id="PF02410">
    <property type="entry name" value="RsfS"/>
    <property type="match status" value="1"/>
</dbReference>
<dbReference type="GO" id="GO:0005737">
    <property type="term" value="C:cytoplasm"/>
    <property type="evidence" value="ECO:0007669"/>
    <property type="project" value="UniProtKB-SubCell"/>
</dbReference>
<organism evidence="3 4">
    <name type="scientific">Pirellula staleyi (strain ATCC 27377 / DSM 6068 / ICPB 4128)</name>
    <name type="common">Pirella staleyi</name>
    <dbReference type="NCBI Taxonomy" id="530564"/>
    <lineage>
        <taxon>Bacteria</taxon>
        <taxon>Pseudomonadati</taxon>
        <taxon>Planctomycetota</taxon>
        <taxon>Planctomycetia</taxon>
        <taxon>Pirellulales</taxon>
        <taxon>Pirellulaceae</taxon>
        <taxon>Pirellula</taxon>
    </lineage>
</organism>
<gene>
    <name evidence="2" type="primary">rsfS</name>
    <name evidence="3" type="ordered locus">Psta_1069</name>
</gene>
<protein>
    <recommendedName>
        <fullName evidence="2">Ribosomal silencing factor RsfS</fullName>
    </recommendedName>
</protein>
<dbReference type="HOGENOM" id="CLU_092688_2_2_0"/>
<evidence type="ECO:0000256" key="2">
    <source>
        <dbReference type="HAMAP-Rule" id="MF_01477"/>
    </source>
</evidence>
<dbReference type="InterPro" id="IPR004394">
    <property type="entry name" value="Iojap/RsfS/C7orf30"/>
</dbReference>
<reference evidence="3 4" key="1">
    <citation type="journal article" date="2009" name="Stand. Genomic Sci.">
        <title>Complete genome sequence of Pirellula staleyi type strain (ATCC 27377).</title>
        <authorList>
            <person name="Clum A."/>
            <person name="Tindall B.J."/>
            <person name="Sikorski J."/>
            <person name="Ivanova N."/>
            <person name="Mavrommatis K."/>
            <person name="Lucas S."/>
            <person name="Glavina del Rio T."/>
            <person name="Nolan M."/>
            <person name="Chen F."/>
            <person name="Tice H."/>
            <person name="Pitluck S."/>
            <person name="Cheng J.F."/>
            <person name="Chertkov O."/>
            <person name="Brettin T."/>
            <person name="Han C."/>
            <person name="Detter J.C."/>
            <person name="Kuske C."/>
            <person name="Bruce D."/>
            <person name="Goodwin L."/>
            <person name="Ovchinikova G."/>
            <person name="Pati A."/>
            <person name="Mikhailova N."/>
            <person name="Chen A."/>
            <person name="Palaniappan K."/>
            <person name="Land M."/>
            <person name="Hauser L."/>
            <person name="Chang Y.J."/>
            <person name="Jeffries C.D."/>
            <person name="Chain P."/>
            <person name="Rohde M."/>
            <person name="Goker M."/>
            <person name="Bristow J."/>
            <person name="Eisen J.A."/>
            <person name="Markowitz V."/>
            <person name="Hugenholtz P."/>
            <person name="Kyrpides N.C."/>
            <person name="Klenk H.P."/>
            <person name="Lapidus A."/>
        </authorList>
    </citation>
    <scope>NUCLEOTIDE SEQUENCE [LARGE SCALE GENOMIC DNA]</scope>
    <source>
        <strain evidence="4">ATCC 27377 / DSM 6068 / ICPB 4128</strain>
    </source>
</reference>
<comment type="similarity">
    <text evidence="1 2">Belongs to the Iojap/RsfS family.</text>
</comment>
<dbReference type="InterPro" id="IPR043519">
    <property type="entry name" value="NT_sf"/>
</dbReference>
<evidence type="ECO:0000313" key="3">
    <source>
        <dbReference type="EMBL" id="ADB15752.1"/>
    </source>
</evidence>
<dbReference type="GO" id="GO:0043023">
    <property type="term" value="F:ribosomal large subunit binding"/>
    <property type="evidence" value="ECO:0007669"/>
    <property type="project" value="TreeGrafter"/>
</dbReference>
<dbReference type="PANTHER" id="PTHR21043">
    <property type="entry name" value="IOJAP SUPERFAMILY ORTHOLOG"/>
    <property type="match status" value="1"/>
</dbReference>
<dbReference type="SUPFAM" id="SSF81301">
    <property type="entry name" value="Nucleotidyltransferase"/>
    <property type="match status" value="1"/>
</dbReference>
<keyword evidence="2" id="KW-0810">Translation regulation</keyword>
<keyword evidence="2" id="KW-0963">Cytoplasm</keyword>
<keyword evidence="4" id="KW-1185">Reference proteome</keyword>
<dbReference type="HAMAP" id="MF_01477">
    <property type="entry name" value="Iojap_RsfS"/>
    <property type="match status" value="1"/>
</dbReference>
<dbReference type="EMBL" id="CP001848">
    <property type="protein sequence ID" value="ADB15752.1"/>
    <property type="molecule type" value="Genomic_DNA"/>
</dbReference>
<dbReference type="Proteomes" id="UP000001887">
    <property type="component" value="Chromosome"/>
</dbReference>
<keyword evidence="2" id="KW-0678">Repressor</keyword>
<sequence>MASTAENPTTKRDPELSLKLAVAAAIAAEENRGQDVAVLDMREQTVIFDFFVIATGTSQRQLRAMGDAVDDVLQKEYHHKRYGTEGYQDTQWILLDYGSVVIHLFDEQHRGFYRLEDLWAGAKRIDYKKIAAGK</sequence>
<accession>D2R8D5</accession>